<dbReference type="RefSeq" id="WP_013011255.1">
    <property type="nucleotide sequence ID" value="NC_013943.1"/>
</dbReference>
<dbReference type="NCBIfam" id="NF004630">
    <property type="entry name" value="PRK05974.1"/>
    <property type="match status" value="1"/>
</dbReference>
<dbReference type="STRING" id="522772.Dacet_1988"/>
<dbReference type="GO" id="GO:0005524">
    <property type="term" value="F:ATP binding"/>
    <property type="evidence" value="ECO:0007669"/>
    <property type="project" value="UniProtKB-UniRule"/>
</dbReference>
<dbReference type="EC" id="6.3.5.3" evidence="6"/>
<dbReference type="InterPro" id="IPR036604">
    <property type="entry name" value="PurS-like_sf"/>
</dbReference>
<dbReference type="SUPFAM" id="SSF82697">
    <property type="entry name" value="PurS-like"/>
    <property type="match status" value="1"/>
</dbReference>
<reference evidence="7 8" key="1">
    <citation type="journal article" date="2010" name="Stand. Genomic Sci.">
        <title>Complete genome sequence of Denitrovibrio acetiphilus type strain (N2460).</title>
        <authorList>
            <person name="Kiss H."/>
            <person name="Lang E."/>
            <person name="Lapidus A."/>
            <person name="Copeland A."/>
            <person name="Nolan M."/>
            <person name="Glavina Del Rio T."/>
            <person name="Chen F."/>
            <person name="Lucas S."/>
            <person name="Tice H."/>
            <person name="Cheng J.F."/>
            <person name="Han C."/>
            <person name="Goodwin L."/>
            <person name="Pitluck S."/>
            <person name="Liolios K."/>
            <person name="Pati A."/>
            <person name="Ivanova N."/>
            <person name="Mavromatis K."/>
            <person name="Chen A."/>
            <person name="Palaniappan K."/>
            <person name="Land M."/>
            <person name="Hauser L."/>
            <person name="Chang Y.J."/>
            <person name="Jeffries C.D."/>
            <person name="Detter J.C."/>
            <person name="Brettin T."/>
            <person name="Spring S."/>
            <person name="Rohde M."/>
            <person name="Goker M."/>
            <person name="Woyke T."/>
            <person name="Bristow J."/>
            <person name="Eisen J.A."/>
            <person name="Markowitz V."/>
            <person name="Hugenholtz P."/>
            <person name="Kyrpides N.C."/>
            <person name="Klenk H.P."/>
        </authorList>
    </citation>
    <scope>NUCLEOTIDE SEQUENCE [LARGE SCALE GENOMIC DNA]</scope>
    <source>
        <strain evidence="8">DSM 12809 / NBRC 114555 / N2460</strain>
    </source>
</reference>
<keyword evidence="8" id="KW-1185">Reference proteome</keyword>
<dbReference type="UniPathway" id="UPA00074">
    <property type="reaction ID" value="UER00128"/>
</dbReference>
<keyword evidence="5 6" id="KW-0067">ATP-binding</keyword>
<dbReference type="Gene3D" id="3.30.1280.10">
    <property type="entry name" value="Phosphoribosylformylglycinamidine synthase subunit PurS"/>
    <property type="match status" value="1"/>
</dbReference>
<sequence>MKVKVFVKLKEGVLDPQGQTILGSIGRMGYDFATEVRVGKFFEIEVKDKSCEKELEKISADLLSNPIIEEYSIEFVD</sequence>
<dbReference type="EMBL" id="CP001968">
    <property type="protein sequence ID" value="ADD68751.1"/>
    <property type="molecule type" value="Genomic_DNA"/>
</dbReference>
<evidence type="ECO:0000256" key="4">
    <source>
        <dbReference type="ARBA" id="ARBA00022755"/>
    </source>
</evidence>
<evidence type="ECO:0000256" key="5">
    <source>
        <dbReference type="ARBA" id="ARBA00022840"/>
    </source>
</evidence>
<dbReference type="HAMAP" id="MF_01926">
    <property type="entry name" value="PurS"/>
    <property type="match status" value="1"/>
</dbReference>
<gene>
    <name evidence="6" type="primary">purS</name>
    <name evidence="7" type="ordered locus">Dacet_1988</name>
</gene>
<accession>D4H1J1</accession>
<comment type="catalytic activity">
    <reaction evidence="6">
        <text>N(2)-formyl-N(1)-(5-phospho-beta-D-ribosyl)glycinamide + L-glutamine + ATP + H2O = 2-formamido-N(1)-(5-O-phospho-beta-D-ribosyl)acetamidine + L-glutamate + ADP + phosphate + H(+)</text>
        <dbReference type="Rhea" id="RHEA:17129"/>
        <dbReference type="ChEBI" id="CHEBI:15377"/>
        <dbReference type="ChEBI" id="CHEBI:15378"/>
        <dbReference type="ChEBI" id="CHEBI:29985"/>
        <dbReference type="ChEBI" id="CHEBI:30616"/>
        <dbReference type="ChEBI" id="CHEBI:43474"/>
        <dbReference type="ChEBI" id="CHEBI:58359"/>
        <dbReference type="ChEBI" id="CHEBI:147286"/>
        <dbReference type="ChEBI" id="CHEBI:147287"/>
        <dbReference type="ChEBI" id="CHEBI:456216"/>
        <dbReference type="EC" id="6.3.5.3"/>
    </reaction>
</comment>
<dbReference type="GO" id="GO:0006189">
    <property type="term" value="P:'de novo' IMP biosynthetic process"/>
    <property type="evidence" value="ECO:0007669"/>
    <property type="project" value="UniProtKB-UniRule"/>
</dbReference>
<dbReference type="HOGENOM" id="CLU_164833_3_0_0"/>
<name>D4H1J1_DENA2</name>
<dbReference type="PANTHER" id="PTHR34696">
    <property type="entry name" value="PHOSPHORIBOSYLFORMYLGLYCINAMIDINE SYNTHASE SUBUNIT PURS"/>
    <property type="match status" value="1"/>
</dbReference>
<evidence type="ECO:0000256" key="6">
    <source>
        <dbReference type="HAMAP-Rule" id="MF_01926"/>
    </source>
</evidence>
<dbReference type="Pfam" id="PF02700">
    <property type="entry name" value="PurS"/>
    <property type="match status" value="1"/>
</dbReference>
<dbReference type="GO" id="GO:0005737">
    <property type="term" value="C:cytoplasm"/>
    <property type="evidence" value="ECO:0007669"/>
    <property type="project" value="UniProtKB-SubCell"/>
</dbReference>
<evidence type="ECO:0000256" key="1">
    <source>
        <dbReference type="ARBA" id="ARBA00022490"/>
    </source>
</evidence>
<dbReference type="OrthoDB" id="9799101at2"/>
<dbReference type="InterPro" id="IPR003850">
    <property type="entry name" value="PurS"/>
</dbReference>
<comment type="pathway">
    <text evidence="6">Purine metabolism; IMP biosynthesis via de novo pathway; 5-amino-1-(5-phospho-D-ribosyl)imidazole from N(2)-formyl-N(1)-(5-phospho-D-ribosyl)glycinamide: step 1/2.</text>
</comment>
<keyword evidence="1 6" id="KW-0963">Cytoplasm</keyword>
<proteinExistence type="inferred from homology"/>
<dbReference type="KEGG" id="dap:Dacet_1988"/>
<protein>
    <recommendedName>
        <fullName evidence="6">Phosphoribosylformylglycinamidine synthase subunit PurS</fullName>
        <shortName evidence="6">FGAM synthase</shortName>
        <ecNumber evidence="6">6.3.5.3</ecNumber>
    </recommendedName>
    <alternativeName>
        <fullName evidence="6">Formylglycinamide ribonucleotide amidotransferase subunit III</fullName>
        <shortName evidence="6">FGAR amidotransferase III</shortName>
        <shortName evidence="6">FGAR-AT III</shortName>
    </alternativeName>
    <alternativeName>
        <fullName evidence="6">Phosphoribosylformylglycinamidine synthase subunit III</fullName>
    </alternativeName>
</protein>
<evidence type="ECO:0000256" key="3">
    <source>
        <dbReference type="ARBA" id="ARBA00022741"/>
    </source>
</evidence>
<comment type="similarity">
    <text evidence="6">Belongs to the PurS family.</text>
</comment>
<keyword evidence="3 6" id="KW-0547">Nucleotide-binding</keyword>
<dbReference type="PANTHER" id="PTHR34696:SF1">
    <property type="entry name" value="PHOSPHORIBOSYLFORMYLGLYCINAMIDINE SYNTHASE SUBUNIT PURS"/>
    <property type="match status" value="1"/>
</dbReference>
<dbReference type="eggNOG" id="COG1828">
    <property type="taxonomic scope" value="Bacteria"/>
</dbReference>
<dbReference type="PaxDb" id="522772-Dacet_1988"/>
<comment type="subunit">
    <text evidence="6">Part of the FGAM synthase complex composed of 1 PurL, 1 PurQ and 2 PurS subunits.</text>
</comment>
<dbReference type="GO" id="GO:0004642">
    <property type="term" value="F:phosphoribosylformylglycinamidine synthase activity"/>
    <property type="evidence" value="ECO:0007669"/>
    <property type="project" value="UniProtKB-UniRule"/>
</dbReference>
<evidence type="ECO:0000256" key="2">
    <source>
        <dbReference type="ARBA" id="ARBA00022598"/>
    </source>
</evidence>
<evidence type="ECO:0000313" key="8">
    <source>
        <dbReference type="Proteomes" id="UP000002012"/>
    </source>
</evidence>
<dbReference type="AlphaFoldDB" id="D4H1J1"/>
<dbReference type="NCBIfam" id="TIGR00302">
    <property type="entry name" value="phosphoribosylformylglycinamidine synthase subunit PurS"/>
    <property type="match status" value="1"/>
</dbReference>
<organism evidence="7 8">
    <name type="scientific">Denitrovibrio acetiphilus (strain DSM 12809 / NBRC 114555 / N2460)</name>
    <dbReference type="NCBI Taxonomy" id="522772"/>
    <lineage>
        <taxon>Bacteria</taxon>
        <taxon>Pseudomonadati</taxon>
        <taxon>Deferribacterota</taxon>
        <taxon>Deferribacteres</taxon>
        <taxon>Deferribacterales</taxon>
        <taxon>Geovibrionaceae</taxon>
        <taxon>Denitrovibrio</taxon>
    </lineage>
</organism>
<dbReference type="InParanoid" id="D4H1J1"/>
<keyword evidence="2 6" id="KW-0436">Ligase</keyword>
<dbReference type="Proteomes" id="UP000002012">
    <property type="component" value="Chromosome"/>
</dbReference>
<evidence type="ECO:0000313" key="7">
    <source>
        <dbReference type="EMBL" id="ADD68751.1"/>
    </source>
</evidence>
<keyword evidence="4 6" id="KW-0658">Purine biosynthesis</keyword>
<comment type="function">
    <text evidence="6">Part of the phosphoribosylformylglycinamidine synthase complex involved in the purines biosynthetic pathway. Catalyzes the ATP-dependent conversion of formylglycinamide ribonucleotide (FGAR) and glutamine to yield formylglycinamidine ribonucleotide (FGAM) and glutamate. The FGAM synthase complex is composed of three subunits. PurQ produces an ammonia molecule by converting glutamine to glutamate. PurL transfers the ammonia molecule to FGAR to form FGAM in an ATP-dependent manner. PurS interacts with PurQ and PurL and is thought to assist in the transfer of the ammonia molecule from PurQ to PurL.</text>
</comment>
<comment type="subcellular location">
    <subcellularLocation>
        <location evidence="6">Cytoplasm</location>
    </subcellularLocation>
</comment>